<gene>
    <name evidence="5" type="ORF">BSTOLATCC_MIC50811</name>
</gene>
<evidence type="ECO:0000256" key="4">
    <source>
        <dbReference type="SAM" id="MobiDB-lite"/>
    </source>
</evidence>
<evidence type="ECO:0000256" key="2">
    <source>
        <dbReference type="ARBA" id="ARBA00022448"/>
    </source>
</evidence>
<organism evidence="5 6">
    <name type="scientific">Blepharisma stoltei</name>
    <dbReference type="NCBI Taxonomy" id="1481888"/>
    <lineage>
        <taxon>Eukaryota</taxon>
        <taxon>Sar</taxon>
        <taxon>Alveolata</taxon>
        <taxon>Ciliophora</taxon>
        <taxon>Postciliodesmatophora</taxon>
        <taxon>Heterotrichea</taxon>
        <taxon>Heterotrichida</taxon>
        <taxon>Blepharismidae</taxon>
        <taxon>Blepharisma</taxon>
    </lineage>
</organism>
<comment type="caution">
    <text evidence="5">The sequence shown here is derived from an EMBL/GenBank/DDBJ whole genome shotgun (WGS) entry which is preliminary data.</text>
</comment>
<dbReference type="Proteomes" id="UP001162131">
    <property type="component" value="Unassembled WGS sequence"/>
</dbReference>
<dbReference type="GO" id="GO:0015031">
    <property type="term" value="P:protein transport"/>
    <property type="evidence" value="ECO:0007669"/>
    <property type="project" value="UniProtKB-KW"/>
</dbReference>
<dbReference type="InterPro" id="IPR016024">
    <property type="entry name" value="ARM-type_fold"/>
</dbReference>
<name>A0AAU9JV02_9CILI</name>
<keyword evidence="2" id="KW-0813">Transport</keyword>
<feature type="region of interest" description="Disordered" evidence="4">
    <location>
        <begin position="16"/>
        <end position="46"/>
    </location>
</feature>
<dbReference type="EMBL" id="CAJZBQ010000051">
    <property type="protein sequence ID" value="CAG9330211.1"/>
    <property type="molecule type" value="Genomic_DNA"/>
</dbReference>
<dbReference type="SUPFAM" id="SSF48371">
    <property type="entry name" value="ARM repeat"/>
    <property type="match status" value="1"/>
</dbReference>
<evidence type="ECO:0000256" key="3">
    <source>
        <dbReference type="ARBA" id="ARBA00022927"/>
    </source>
</evidence>
<keyword evidence="3" id="KW-0653">Protein transport</keyword>
<proteinExistence type="inferred from homology"/>
<accession>A0AAU9JV02</accession>
<evidence type="ECO:0008006" key="7">
    <source>
        <dbReference type="Google" id="ProtNLM"/>
    </source>
</evidence>
<dbReference type="InterPro" id="IPR011989">
    <property type="entry name" value="ARM-like"/>
</dbReference>
<dbReference type="PANTHER" id="PTHR23316">
    <property type="entry name" value="IMPORTIN ALPHA"/>
    <property type="match status" value="1"/>
</dbReference>
<dbReference type="Gene3D" id="1.25.10.10">
    <property type="entry name" value="Leucine-rich Repeat Variant"/>
    <property type="match status" value="1"/>
</dbReference>
<reference evidence="5" key="1">
    <citation type="submission" date="2021-09" db="EMBL/GenBank/DDBJ databases">
        <authorList>
            <consortium name="AG Swart"/>
            <person name="Singh M."/>
            <person name="Singh A."/>
            <person name="Seah K."/>
            <person name="Emmerich C."/>
        </authorList>
    </citation>
    <scope>NUCLEOTIDE SEQUENCE</scope>
    <source>
        <strain evidence="5">ATCC30299</strain>
    </source>
</reference>
<evidence type="ECO:0000313" key="5">
    <source>
        <dbReference type="EMBL" id="CAG9330211.1"/>
    </source>
</evidence>
<evidence type="ECO:0000256" key="1">
    <source>
        <dbReference type="ARBA" id="ARBA00010394"/>
    </source>
</evidence>
<comment type="similarity">
    <text evidence="1">Belongs to the importin alpha family.</text>
</comment>
<keyword evidence="6" id="KW-1185">Reference proteome</keyword>
<dbReference type="AlphaFoldDB" id="A0AAU9JV02"/>
<sequence length="476" mass="53917">MEPKFGFAQNLTRSSFSFGESNSQSSLFNPNNSSNTPSNEISSSSSHIKLARKHAEPIEKPSILEAIDKINSDDAMLQREGLKVLKKGVSREDSSPLIIYEIISSDICERILDLAQTKTDNKFLLEALWLFSNILSKSSREASYLVQLDVIPFLFSILCKNNNDFSEPVMMAFGNIAADNSEWRELVINDDNFSCIADLCNNADFSNESFINIYAWSVSNILRECSEQNPEKLIPFSPFLYRVVVEAQAKDTLTEATLGCSYLSELEENLEIFKKELFIEKIIRQLSSRKGLLLTASLKIIRNIVFEMDNSFEILSKYGFFEKIEGLLDHKSRNLRWEVCWTLLNLVAESTAAIDKLLENKIFEKLLTIIKTDSRDVQTQALEIIKISVTVCEENQIIKLAEIGIIKELISSLKCKKWRPIIFEALSAVIEKVPYIINDEENDIIIQSIDDSTGDSDAIEPATSLREVLQNNRNSS</sequence>
<evidence type="ECO:0000313" key="6">
    <source>
        <dbReference type="Proteomes" id="UP001162131"/>
    </source>
</evidence>
<protein>
    <recommendedName>
        <fullName evidence="7">Importin subunit alpha</fullName>
    </recommendedName>
</protein>